<dbReference type="EMBL" id="ABYT01000062">
    <property type="protein sequence ID" value="EEC90351.1"/>
    <property type="molecule type" value="Genomic_DNA"/>
</dbReference>
<accession>B7CA71</accession>
<keyword evidence="2" id="KW-1185">Reference proteome</keyword>
<evidence type="ECO:0000313" key="1">
    <source>
        <dbReference type="EMBL" id="EEC90351.1"/>
    </source>
</evidence>
<sequence>MVSLKYLLRSLDYAKQQKQKFDCLNDLYQFTDDEHQVNIDELIELVKDRDAKVNA</sequence>
<dbReference type="STRING" id="518637.EUBIFOR_01092"/>
<dbReference type="HOGENOM" id="CLU_3026114_0_0_9"/>
<comment type="caution">
    <text evidence="1">The sequence shown here is derived from an EMBL/GenBank/DDBJ whole genome shotgun (WGS) entry which is preliminary data.</text>
</comment>
<reference evidence="1 2" key="2">
    <citation type="submission" date="2008-11" db="EMBL/GenBank/DDBJ databases">
        <title>Draft genome sequence of Eubacterium biforme (DSM 3989).</title>
        <authorList>
            <person name="Sudarsanam P."/>
            <person name="Ley R."/>
            <person name="Guruge J."/>
            <person name="Turnbaugh P.J."/>
            <person name="Mahowald M."/>
            <person name="Liep D."/>
            <person name="Gordon J."/>
        </authorList>
    </citation>
    <scope>NUCLEOTIDE SEQUENCE [LARGE SCALE GENOMIC DNA]</scope>
    <source>
        <strain evidence="1 2">DSM 3989</strain>
    </source>
</reference>
<dbReference type="Proteomes" id="UP000004315">
    <property type="component" value="Unassembled WGS sequence"/>
</dbReference>
<dbReference type="AlphaFoldDB" id="B7CA71"/>
<name>B7CA71_9FIRM</name>
<proteinExistence type="predicted"/>
<organism evidence="1 2">
    <name type="scientific">Holdemanella biformis DSM 3989</name>
    <dbReference type="NCBI Taxonomy" id="518637"/>
    <lineage>
        <taxon>Bacteria</taxon>
        <taxon>Bacillati</taxon>
        <taxon>Bacillota</taxon>
        <taxon>Erysipelotrichia</taxon>
        <taxon>Erysipelotrichales</taxon>
        <taxon>Erysipelotrichaceae</taxon>
        <taxon>Holdemanella</taxon>
    </lineage>
</organism>
<gene>
    <name evidence="1" type="ORF">EUBIFOR_01092</name>
</gene>
<evidence type="ECO:0000313" key="2">
    <source>
        <dbReference type="Proteomes" id="UP000004315"/>
    </source>
</evidence>
<protein>
    <submittedName>
        <fullName evidence="1">Uncharacterized protein</fullName>
    </submittedName>
</protein>
<reference evidence="1 2" key="1">
    <citation type="submission" date="2008-10" db="EMBL/GenBank/DDBJ databases">
        <authorList>
            <person name="Fulton L."/>
            <person name="Clifton S."/>
            <person name="Fulton B."/>
            <person name="Xu J."/>
            <person name="Minx P."/>
            <person name="Pepin K.H."/>
            <person name="Johnson M."/>
            <person name="Bhonagiri V."/>
            <person name="Nash W.E."/>
            <person name="Mardis E.R."/>
            <person name="Wilson R.K."/>
        </authorList>
    </citation>
    <scope>NUCLEOTIDE SEQUENCE [LARGE SCALE GENOMIC DNA]</scope>
    <source>
        <strain evidence="1 2">DSM 3989</strain>
    </source>
</reference>